<reference evidence="1" key="2">
    <citation type="submission" date="2021-04" db="EMBL/GenBank/DDBJ databases">
        <authorList>
            <person name="Karlyshev A.V."/>
        </authorList>
    </citation>
    <scope>NUCLEOTIDE SEQUENCE</scope>
    <source>
        <strain evidence="1">LMG 29479</strain>
    </source>
</reference>
<proteinExistence type="predicted"/>
<dbReference type="PANTHER" id="PTHR36154">
    <property type="entry name" value="DNA-BINDING TRANSCRIPTIONAL ACTIVATOR ALPA"/>
    <property type="match status" value="1"/>
</dbReference>
<dbReference type="InterPro" id="IPR052931">
    <property type="entry name" value="Prophage_regulatory_activator"/>
</dbReference>
<accession>A0A8J7VXM0</accession>
<keyword evidence="3" id="KW-1185">Reference proteome</keyword>
<dbReference type="Proteomes" id="UP000675747">
    <property type="component" value="Unassembled WGS sequence"/>
</dbReference>
<dbReference type="InterPro" id="IPR010260">
    <property type="entry name" value="AlpA"/>
</dbReference>
<protein>
    <submittedName>
        <fullName evidence="1">AlpA family phage regulatory protein</fullName>
    </submittedName>
</protein>
<organism evidence="1">
    <name type="scientific">Coralloluteibacterium stylophorae</name>
    <dbReference type="NCBI Taxonomy" id="1776034"/>
    <lineage>
        <taxon>Bacteria</taxon>
        <taxon>Pseudomonadati</taxon>
        <taxon>Pseudomonadota</taxon>
        <taxon>Gammaproteobacteria</taxon>
        <taxon>Lysobacterales</taxon>
        <taxon>Lysobacteraceae</taxon>
        <taxon>Coralloluteibacterium</taxon>
    </lineage>
</organism>
<evidence type="ECO:0000313" key="2">
    <source>
        <dbReference type="EMBL" id="MBS7459045.1"/>
    </source>
</evidence>
<dbReference type="PANTHER" id="PTHR36154:SF1">
    <property type="entry name" value="DNA-BINDING TRANSCRIPTIONAL ACTIVATOR ALPA"/>
    <property type="match status" value="1"/>
</dbReference>
<comment type="caution">
    <text evidence="1">The sequence shown here is derived from an EMBL/GenBank/DDBJ whole genome shotgun (WGS) entry which is preliminary data.</text>
</comment>
<evidence type="ECO:0000313" key="1">
    <source>
        <dbReference type="EMBL" id="MBR0563791.1"/>
    </source>
</evidence>
<dbReference type="Pfam" id="PF05930">
    <property type="entry name" value="Phage_AlpA"/>
    <property type="match status" value="1"/>
</dbReference>
<reference evidence="2 3" key="1">
    <citation type="journal article" date="2021" name="Microbiol. Resour. Announc.">
        <title>Draft Genome Sequence of Coralloluteibacterium stylophorae LMG 29479T.</title>
        <authorList>
            <person name="Karlyshev A.V."/>
            <person name="Kudryashova E.B."/>
            <person name="Ariskina E.V."/>
            <person name="Conroy A.P."/>
            <person name="Abidueva E.Y."/>
        </authorList>
    </citation>
    <scope>NUCLEOTIDE SEQUENCE [LARGE SCALE GENOMIC DNA]</scope>
    <source>
        <strain evidence="2 3">LMG 29479</strain>
    </source>
</reference>
<dbReference type="EMBL" id="JAGQFT010000178">
    <property type="protein sequence ID" value="MBR0563791.1"/>
    <property type="molecule type" value="Genomic_DNA"/>
</dbReference>
<dbReference type="AlphaFoldDB" id="A0A8J7VXM0"/>
<name>A0A8J7VXM0_9GAMM</name>
<sequence length="143" mass="16084">MPQLSTSCTAGFTNARVQDHSLPPLHDQLDLEKAIRFIVETVLFPRLDNLSQSIRDLAANDHRFVDKTAVYRLPVLLKRLGISKSTWYAWKNEKSASYDPTLPQAIKLGEHPRSPVVWRKHEIEAWIEARAIASRASVNGGAA</sequence>
<evidence type="ECO:0000313" key="3">
    <source>
        <dbReference type="Proteomes" id="UP000675747"/>
    </source>
</evidence>
<dbReference type="RefSeq" id="WP_211927684.1">
    <property type="nucleotide sequence ID" value="NZ_JAGQFT020000025.1"/>
</dbReference>
<dbReference type="EMBL" id="JAGQFT020000025">
    <property type="protein sequence ID" value="MBS7459045.1"/>
    <property type="molecule type" value="Genomic_DNA"/>
</dbReference>
<gene>
    <name evidence="2" type="ORF">KB893_018105</name>
    <name evidence="1" type="ORF">KB893_14910</name>
</gene>